<accession>A0A4C1Y4L5</accession>
<comment type="caution">
    <text evidence="2">The sequence shown here is derived from an EMBL/GenBank/DDBJ whole genome shotgun (WGS) entry which is preliminary data.</text>
</comment>
<gene>
    <name evidence="2" type="ORF">EVAR_43725_1</name>
</gene>
<name>A0A4C1Y4L5_EUMVA</name>
<feature type="region of interest" description="Disordered" evidence="1">
    <location>
        <begin position="1"/>
        <end position="23"/>
    </location>
</feature>
<evidence type="ECO:0000313" key="3">
    <source>
        <dbReference type="Proteomes" id="UP000299102"/>
    </source>
</evidence>
<evidence type="ECO:0000256" key="1">
    <source>
        <dbReference type="SAM" id="MobiDB-lite"/>
    </source>
</evidence>
<keyword evidence="3" id="KW-1185">Reference proteome</keyword>
<proteinExistence type="predicted"/>
<sequence>MQQSGIVNRGAGMSSSTKRRGTFGVNPIRQSPLSLEKTINAIANVASAIKEAPSLFLAVYNTCLKESIFPMKLKQQSLLLLPKGKRPLYEPSFYRPPCMLETTGKILERIVHQRIEAADPLLVLDTYYERISQWMKSVDLKLADHKTAYQQ</sequence>
<reference evidence="2 3" key="1">
    <citation type="journal article" date="2019" name="Commun. Biol.">
        <title>The bagworm genome reveals a unique fibroin gene that provides high tensile strength.</title>
        <authorList>
            <person name="Kono N."/>
            <person name="Nakamura H."/>
            <person name="Ohtoshi R."/>
            <person name="Tomita M."/>
            <person name="Numata K."/>
            <person name="Arakawa K."/>
        </authorList>
    </citation>
    <scope>NUCLEOTIDE SEQUENCE [LARGE SCALE GENOMIC DNA]</scope>
</reference>
<dbReference type="AlphaFoldDB" id="A0A4C1Y4L5"/>
<dbReference type="EMBL" id="BGZK01001042">
    <property type="protein sequence ID" value="GBP69477.1"/>
    <property type="molecule type" value="Genomic_DNA"/>
</dbReference>
<protein>
    <submittedName>
        <fullName evidence="2">Retrovirus-related Pol polyprotein from type-1 retrotransposable element R1</fullName>
    </submittedName>
</protein>
<dbReference type="Proteomes" id="UP000299102">
    <property type="component" value="Unassembled WGS sequence"/>
</dbReference>
<organism evidence="2 3">
    <name type="scientific">Eumeta variegata</name>
    <name type="common">Bagworm moth</name>
    <name type="synonym">Eumeta japonica</name>
    <dbReference type="NCBI Taxonomy" id="151549"/>
    <lineage>
        <taxon>Eukaryota</taxon>
        <taxon>Metazoa</taxon>
        <taxon>Ecdysozoa</taxon>
        <taxon>Arthropoda</taxon>
        <taxon>Hexapoda</taxon>
        <taxon>Insecta</taxon>
        <taxon>Pterygota</taxon>
        <taxon>Neoptera</taxon>
        <taxon>Endopterygota</taxon>
        <taxon>Lepidoptera</taxon>
        <taxon>Glossata</taxon>
        <taxon>Ditrysia</taxon>
        <taxon>Tineoidea</taxon>
        <taxon>Psychidae</taxon>
        <taxon>Oiketicinae</taxon>
        <taxon>Eumeta</taxon>
    </lineage>
</organism>
<dbReference type="OrthoDB" id="415822at2759"/>
<evidence type="ECO:0000313" key="2">
    <source>
        <dbReference type="EMBL" id="GBP69477.1"/>
    </source>
</evidence>